<sequence length="331" mass="35398">MTDTAKERAFPQEPPLQDQIDAPGAAFRQGAAPRQAPARTAGRRAGPGHLVIIGGHEDRQHDKQILARFVELCGGADAKIVVISAASSVAGEMWKMYDAAFGDLGVSRHVHLELASRQDANDEDHIRDVLDADGIFMTGGDQKRLLAIIGGTALDAEMHAALKLRGAVIGGTSAGASAMSGHMLTQGRAELHPEKGSVHLGAGLGFLHKVVVDQHFSERQRLSRLLSVVAQNPYLMGIGIDEDTALVVERGVGIEVLGQGAVTVVDGRRMITNLADIANRETPELIDVRLHLLPSGSNYRLPGQEQGDDVRRVPPALSEFLENVTKRNPIS</sequence>
<evidence type="ECO:0000256" key="6">
    <source>
        <dbReference type="ARBA" id="ARBA00022670"/>
    </source>
</evidence>
<dbReference type="KEGG" id="mfy:HH212_22385"/>
<feature type="region of interest" description="Disordered" evidence="9">
    <location>
        <begin position="28"/>
        <end position="48"/>
    </location>
</feature>
<evidence type="ECO:0000256" key="7">
    <source>
        <dbReference type="ARBA" id="ARBA00022801"/>
    </source>
</evidence>
<evidence type="ECO:0000256" key="1">
    <source>
        <dbReference type="ARBA" id="ARBA00001092"/>
    </source>
</evidence>
<gene>
    <name evidence="10" type="ORF">HH212_22385</name>
</gene>
<evidence type="ECO:0000313" key="10">
    <source>
        <dbReference type="EMBL" id="QJE02430.1"/>
    </source>
</evidence>
<feature type="region of interest" description="Disordered" evidence="9">
    <location>
        <begin position="1"/>
        <end position="20"/>
    </location>
</feature>
<dbReference type="Gene3D" id="3.40.50.880">
    <property type="match status" value="1"/>
</dbReference>
<accession>A0A7Z2W0C4</accession>
<dbReference type="GO" id="GO:0008236">
    <property type="term" value="F:serine-type peptidase activity"/>
    <property type="evidence" value="ECO:0007669"/>
    <property type="project" value="UniProtKB-KW"/>
</dbReference>
<dbReference type="InterPro" id="IPR005320">
    <property type="entry name" value="Peptidase_S51"/>
</dbReference>
<dbReference type="GO" id="GO:0008241">
    <property type="term" value="F:peptidyl-dipeptidase activity"/>
    <property type="evidence" value="ECO:0007669"/>
    <property type="project" value="UniProtKB-EC"/>
</dbReference>
<evidence type="ECO:0000256" key="5">
    <source>
        <dbReference type="ARBA" id="ARBA00015719"/>
    </source>
</evidence>
<dbReference type="InterPro" id="IPR011811">
    <property type="entry name" value="Peptidase_S51_cyanophycinase"/>
</dbReference>
<name>A0A7Z2W0C4_9BURK</name>
<comment type="catalytic activity">
    <reaction evidence="1">
        <text>[L-4-(L-arginin-2-N-yl)aspartate](n) + H2O = [L-4-(L-arginin-2-N-yl)aspartate](n-1) + L-4-(L-arginin-2-N-yl)aspartate</text>
        <dbReference type="Rhea" id="RHEA:12845"/>
        <dbReference type="Rhea" id="RHEA-COMP:13728"/>
        <dbReference type="Rhea" id="RHEA-COMP:13734"/>
        <dbReference type="ChEBI" id="CHEBI:15377"/>
        <dbReference type="ChEBI" id="CHEBI:137986"/>
        <dbReference type="ChEBI" id="CHEBI:137991"/>
        <dbReference type="EC" id="3.4.15.6"/>
    </reaction>
</comment>
<keyword evidence="6" id="KW-0645">Protease</keyword>
<dbReference type="Pfam" id="PF03575">
    <property type="entry name" value="Peptidase_S51"/>
    <property type="match status" value="1"/>
</dbReference>
<keyword evidence="10" id="KW-0121">Carboxypeptidase</keyword>
<evidence type="ECO:0000256" key="3">
    <source>
        <dbReference type="ARBA" id="ARBA00006534"/>
    </source>
</evidence>
<feature type="compositionally biased region" description="Basic and acidic residues" evidence="9">
    <location>
        <begin position="1"/>
        <end position="10"/>
    </location>
</feature>
<dbReference type="PANTHER" id="PTHR36175">
    <property type="entry name" value="CYANOPHYCINASE"/>
    <property type="match status" value="1"/>
</dbReference>
<dbReference type="EC" id="3.4.15.6" evidence="4"/>
<comment type="similarity">
    <text evidence="3">Belongs to the peptidase S51 family.</text>
</comment>
<dbReference type="EMBL" id="CP051685">
    <property type="protein sequence ID" value="QJE02430.1"/>
    <property type="molecule type" value="Genomic_DNA"/>
</dbReference>
<keyword evidence="8" id="KW-0720">Serine protease</keyword>
<protein>
    <recommendedName>
        <fullName evidence="5">Cyanophycinase</fullName>
        <ecNumber evidence="4">3.4.15.6</ecNumber>
    </recommendedName>
</protein>
<dbReference type="GO" id="GO:0006508">
    <property type="term" value="P:proteolysis"/>
    <property type="evidence" value="ECO:0007669"/>
    <property type="project" value="UniProtKB-KW"/>
</dbReference>
<dbReference type="PANTHER" id="PTHR36175:SF1">
    <property type="entry name" value="CYANOPHYCINASE"/>
    <property type="match status" value="1"/>
</dbReference>
<proteinExistence type="inferred from homology"/>
<evidence type="ECO:0000256" key="2">
    <source>
        <dbReference type="ARBA" id="ARBA00002039"/>
    </source>
</evidence>
<dbReference type="RefSeq" id="WP_170204517.1">
    <property type="nucleotide sequence ID" value="NZ_CP051685.1"/>
</dbReference>
<reference evidence="10 11" key="1">
    <citation type="submission" date="2020-04" db="EMBL/GenBank/DDBJ databases">
        <title>Genome sequencing of novel species.</title>
        <authorList>
            <person name="Heo J."/>
            <person name="Kim S.-J."/>
            <person name="Kim J.-S."/>
            <person name="Hong S.-B."/>
            <person name="Kwon S.-W."/>
        </authorList>
    </citation>
    <scope>NUCLEOTIDE SEQUENCE [LARGE SCALE GENOMIC DNA]</scope>
    <source>
        <strain evidence="10 11">GN2-R2</strain>
    </source>
</reference>
<evidence type="ECO:0000256" key="9">
    <source>
        <dbReference type="SAM" id="MobiDB-lite"/>
    </source>
</evidence>
<evidence type="ECO:0000256" key="4">
    <source>
        <dbReference type="ARBA" id="ARBA00013115"/>
    </source>
</evidence>
<dbReference type="Proteomes" id="UP000502415">
    <property type="component" value="Chromosome"/>
</dbReference>
<dbReference type="SUPFAM" id="SSF52317">
    <property type="entry name" value="Class I glutamine amidotransferase-like"/>
    <property type="match status" value="1"/>
</dbReference>
<keyword evidence="7 10" id="KW-0378">Hydrolase</keyword>
<dbReference type="NCBIfam" id="TIGR02069">
    <property type="entry name" value="cyanophycinase"/>
    <property type="match status" value="1"/>
</dbReference>
<keyword evidence="11" id="KW-1185">Reference proteome</keyword>
<dbReference type="InterPro" id="IPR029062">
    <property type="entry name" value="Class_I_gatase-like"/>
</dbReference>
<dbReference type="AlphaFoldDB" id="A0A7Z2W0C4"/>
<comment type="function">
    <text evidence="2">Exopeptidase that catalyzes the hydrolytic cleavage of multi-L-arginyl-poly-L-aspartic acid (cyanophycin; a water-insoluble reserve polymer) into aspartate-arginine dipeptides.</text>
</comment>
<dbReference type="GO" id="GO:0004180">
    <property type="term" value="F:carboxypeptidase activity"/>
    <property type="evidence" value="ECO:0007669"/>
    <property type="project" value="UniProtKB-KW"/>
</dbReference>
<evidence type="ECO:0000313" key="11">
    <source>
        <dbReference type="Proteomes" id="UP000502415"/>
    </source>
</evidence>
<evidence type="ECO:0000256" key="8">
    <source>
        <dbReference type="ARBA" id="ARBA00022825"/>
    </source>
</evidence>
<organism evidence="10 11">
    <name type="scientific">Massilia forsythiae</name>
    <dbReference type="NCBI Taxonomy" id="2728020"/>
    <lineage>
        <taxon>Bacteria</taxon>
        <taxon>Pseudomonadati</taxon>
        <taxon>Pseudomonadota</taxon>
        <taxon>Betaproteobacteria</taxon>
        <taxon>Burkholderiales</taxon>
        <taxon>Oxalobacteraceae</taxon>
        <taxon>Telluria group</taxon>
        <taxon>Massilia</taxon>
    </lineage>
</organism>
<dbReference type="CDD" id="cd03145">
    <property type="entry name" value="GAT1_cyanophycinase"/>
    <property type="match status" value="1"/>
</dbReference>